<evidence type="ECO:0000313" key="2">
    <source>
        <dbReference type="Proteomes" id="UP000789706"/>
    </source>
</evidence>
<dbReference type="Proteomes" id="UP000789706">
    <property type="component" value="Unassembled WGS sequence"/>
</dbReference>
<dbReference type="EMBL" id="CAJVPK010000240">
    <property type="protein sequence ID" value="CAG8481022.1"/>
    <property type="molecule type" value="Genomic_DNA"/>
</dbReference>
<evidence type="ECO:0000313" key="1">
    <source>
        <dbReference type="EMBL" id="CAG8481022.1"/>
    </source>
</evidence>
<accession>A0A9N8Z797</accession>
<proteinExistence type="predicted"/>
<sequence length="42" mass="4579">MGRGNEAQIIMKEEEKQVSALKVWNVEEDVGNSGSGEDGEVE</sequence>
<protein>
    <submittedName>
        <fullName evidence="1">9421_t:CDS:1</fullName>
    </submittedName>
</protein>
<organism evidence="1 2">
    <name type="scientific">Diversispora eburnea</name>
    <dbReference type="NCBI Taxonomy" id="1213867"/>
    <lineage>
        <taxon>Eukaryota</taxon>
        <taxon>Fungi</taxon>
        <taxon>Fungi incertae sedis</taxon>
        <taxon>Mucoromycota</taxon>
        <taxon>Glomeromycotina</taxon>
        <taxon>Glomeromycetes</taxon>
        <taxon>Diversisporales</taxon>
        <taxon>Diversisporaceae</taxon>
        <taxon>Diversispora</taxon>
    </lineage>
</organism>
<reference evidence="1" key="1">
    <citation type="submission" date="2021-06" db="EMBL/GenBank/DDBJ databases">
        <authorList>
            <person name="Kallberg Y."/>
            <person name="Tangrot J."/>
            <person name="Rosling A."/>
        </authorList>
    </citation>
    <scope>NUCLEOTIDE SEQUENCE</scope>
    <source>
        <strain evidence="1">AZ414A</strain>
    </source>
</reference>
<name>A0A9N8Z797_9GLOM</name>
<comment type="caution">
    <text evidence="1">The sequence shown here is derived from an EMBL/GenBank/DDBJ whole genome shotgun (WGS) entry which is preliminary data.</text>
</comment>
<keyword evidence="2" id="KW-1185">Reference proteome</keyword>
<dbReference type="AlphaFoldDB" id="A0A9N8Z797"/>
<gene>
    <name evidence="1" type="ORF">DEBURN_LOCUS3663</name>
</gene>
<feature type="non-terminal residue" evidence="1">
    <location>
        <position position="42"/>
    </location>
</feature>